<evidence type="ECO:0000256" key="2">
    <source>
        <dbReference type="ARBA" id="ARBA00022525"/>
    </source>
</evidence>
<dbReference type="EMBL" id="JACGXS010000001">
    <property type="protein sequence ID" value="MBA8680890.1"/>
    <property type="molecule type" value="Genomic_DNA"/>
</dbReference>
<accession>A0A7W3FJZ2</accession>
<protein>
    <submittedName>
        <fullName evidence="5">Filamentous hemagglutinin family protein</fullName>
    </submittedName>
</protein>
<dbReference type="InterPro" id="IPR050909">
    <property type="entry name" value="Bact_Autotransporter_VF"/>
</dbReference>
<dbReference type="SMART" id="SM00912">
    <property type="entry name" value="Haemagg_act"/>
    <property type="match status" value="1"/>
</dbReference>
<dbReference type="InterPro" id="IPR021026">
    <property type="entry name" value="Filamn_hemagglutn_DUF3739"/>
</dbReference>
<evidence type="ECO:0000256" key="1">
    <source>
        <dbReference type="ARBA" id="ARBA00004613"/>
    </source>
</evidence>
<dbReference type="InterPro" id="IPR012334">
    <property type="entry name" value="Pectin_lyas_fold"/>
</dbReference>
<dbReference type="InterPro" id="IPR008638">
    <property type="entry name" value="FhaB/CdiA-like_TPS"/>
</dbReference>
<dbReference type="InterPro" id="IPR011050">
    <property type="entry name" value="Pectin_lyase_fold/virulence"/>
</dbReference>
<dbReference type="Gene3D" id="2.160.20.10">
    <property type="entry name" value="Single-stranded right-handed beta-helix, Pectin lyase-like"/>
    <property type="match status" value="1"/>
</dbReference>
<evidence type="ECO:0000313" key="5">
    <source>
        <dbReference type="EMBL" id="MBA8680890.1"/>
    </source>
</evidence>
<comment type="subcellular location">
    <subcellularLocation>
        <location evidence="1">Secreted</location>
    </subcellularLocation>
</comment>
<proteinExistence type="predicted"/>
<comment type="caution">
    <text evidence="5">The sequence shown here is derived from an EMBL/GenBank/DDBJ whole genome shotgun (WGS) entry which is preliminary data.</text>
</comment>
<keyword evidence="6" id="KW-1185">Reference proteome</keyword>
<dbReference type="SUPFAM" id="SSF51126">
    <property type="entry name" value="Pectin lyase-like"/>
    <property type="match status" value="1"/>
</dbReference>
<sequence length="4138" mass="424970">MSHLLSPAARRAAASRRTFGNHPMAWAIAVALGTIAVPVSAQQAFSPAWFANKGAAQSTAAQTGRLPNGVPVNFGAPTQQQDAARQKLQQSIDNLGTAAQAIALQQRLQEQARQSLRAAGYVVADGLASGGLKVDEDPLTRGWLNAREAIQGQGSDGRVQVSIEQTADKAVLNWETFNVGGNTTLSFNQNADWAVLNRVNDPSARPSQILGQINAPGTVLVANRNGVVFGNNSQVNVRNLVAAAARISDTQFADNGIYSADANTAALTDAVGAVMVEQGARITTHEPGTATRSGGYVLLAGHSVDNAGQIETRKGQAQLAAGDSFVIRRGVGTAQNTASTTRGNEIAPRFNADSSAGSVRNSGLIQAREGDITLAGRQVEQAGVVVATTTVNQRGSVHLLNAISDAQGEVTLASGSTTAVLLEDDGKTTALDSQRDALIAESATQDALRGTSNSGSFDNLSRMQDRRDQSRVEIVSGGNVAFAGDSLTVATGGQVVVDAAGRSVLADGARVDVSGATGVKVAMESNNVKINVQGNELRDSPDNRDTGKLNNLNDNSAWIDRRELIHVPAGTGGYEAERWYAAGGLLEVGGYLDNQGHGIGEWAAQGGSVLLGGSEVITQAGSRINLAGGSLDVASGTIHQTWLRGNDGNLYRLDDAPANVVFAGLYQGYAREHARWGVTENFRNPVIASETRLENGYTVGRDAGQLKLSAPTVVLDGDIDTSTFQGSRQQRGPDTALDGYAQAQTAVARNASLLLGRYSTSGRGGGFATDVRIGDTAPALADWELQAPLDEARRNTFWIDADALSTQQWGRLDLVSTDSIHVTGDVRLQDGGTLAFNAAQVLLDGSITAHGGTLEAGNLLTVLGNNTQALLKDGRSLVALGDNARIDLSGTWTNALTDPTAGNRSAWSDGGSVRLENSHDVQLGAGSSVLLDAGGRVDSDGAVSGGKGGSLAVRADDGRVSSDGSGRVALGDGVVISALGMQGGGAFSLETGGGVLIGDAPQDDERLRIDTALFGNGFSSYDINGHTGLDVADGTQLRVLQPGLRQAADAAAAQDRAAAFERWLAPLYQVDPASGTVSQRAGASLGLRSERANQGGDLRIGAGATVEVDSGQSIALRAGNEIAVDGTLRARSGRVSLDDVRHPERLFDSEPGSRTWRIGEAALIDVSADAFTATDASGRLQGVVHQGGSIEIGGALDWEQDDQIANRPVDAFVVIEQGARLQAAGTSAQLDVQGHGRQQVDSDGGSIVLRVANALYLDGTMDAAAGGSGAQGGTLGIAFGGGIYAPAATDAVLVPRAITLGQQRRETGLQDTPSYGHAYLGVEQIRDGGFDHLALFGDLRAEGDVTLAMGQSLRLHSLSRTGLGFAPGTAAESSFTLAAPYLRLAQGRWQQLSGQNLRTADEAPLERDVGHRLRADAGLIDVRDSVHFAGFDQVDLRSSGDIRLLAGVASSDNLDAQLFAPKQMDLTAAQIYPTTGARARISVGLSENNLATGDMGNWVDPAARLRIARTAGSNAVVPHSVFGSLSLSGPNIEQGGVVRAPLGRLQIGGLNPDNTVGADVVLRAGSVTSTSGTGLSLPYGGTVDGLQWYVDGRLQDASTAAVLTTGIEITAARTHVEAGALLDLSGGGDVTGAAHVSGRGGSVDILRHALADANPAYGFSESGSPVYAIVPGFAAGQAPAGLAQGSQDPALGQQVVIPAGVPGLAAGTYTLLPAVYALQPGAFRVEIGRSGTVGVGAPVATGTGSWRIDGQQGNALAGTVSPLLTQLLVTPADTVRRHSGYNETSHDQFIASDAQRRGLPLGQQTVDAGRLMFTLSQGAGRDGHAALEVDGDARFAAAEGSKGRGGTLTVDTNGTLEILAAGQASTLDDAETGASVHADALTALQPSRLTLGAALGSGATSAANGILVRDGAVLSAPELLLGATEGGRGIVVEQGATLSTLGRGAAAFDARDGYYYESRNSALLALSNGEVNLLPVEGDGNVNIDIGACVTTCDGEALLVSEGSIMASTNGRFELQDNARYGTRRLGLAVAAINLGQAGALQAAAAEGALPPGLTLNQQVLEQLLRGNTAIGAPALEALSLSAGNAINVFGSVELDTRAIAGGRGLQQLVLGAPAIHGYGDANDRARIHANTLVWDGTLTSGQQIGSDATVPQGAAMVDRLGSGQLDIVASTIELGSAPFTRRSSEARAGRQLLGFSSVNLQASDRLLFSGKGGLDVFQHQGDYVAGEGWQYSGGALDIETPLLTGAEAAQLAVRSGGAITLHGAAGGAGGDNAALGAELSLQATDIVLDSRVQLASGRLSVDAHHDVTLGANADLDLAGRKVSLLDVDKYSWGGDVQLSAEEGDIRTDAASRIDLSAVNNRGGRLTVDAMGAQGGWVDLAGSLLGGASGLYETAGNLLPWDGGELVLRARQLQDFHGLNLRLTEGGVTGARSFQLGEGDLVIGDEVKARFVDISVDGGSLQVDGRIDASGVQVGSIHLAARDALRVQGTLDAHGSGLRVDSYGKIIDSPNRAHVELTSSEGRVALGSTAHIDLRSGSEVAVGTAAGQNDGAPRGTLRINVPRVGSDDAGIDVAGGLRVDGARDIQVNGFRRYTDAPLAPTEDVHGNLPQQLTQAWLDQVVDPDNRLWFDAALANGGLQQRLAALGTHRLRPGVEIVATVNDQNTLGDLVVAGDIDLSGYRYGPQADRNDPTRRGFGESAALVLRAEGNIDVRGSINDGFAPPPANPDEAGWILVENPDGARLTPFGGDIIVPNEGVQLQSGTLFVAGATLNYAIPVRAMTLPAGTVVPTDMRIAADLVLGAGTVLRAAVTTADGQVIAAGTVLPEALALGQGAVLGAGFQLGGALAMEGQLWPAGVALPTDMRLSTALDLKPGSLIPSMTALQLPNDQPVNLRPVGADGSQGRNWALAPMLPEGTTSWDLTAVAGADTGASDMRARRFGARGDLVLADTHHATIGTVETTQVFIGDLVVSLQGALDWTGDPSWAGRPASELAEMFGLDDATFCELFAGACEAAPRLISREGVLDFGGDESFIGGPAKDFAATFGLTEEEFCSFAANYCYGGGTLVEETVYGTRFGSPAWSVLRTGVGDLELLAAGDVVMRSGFGVYTAGTPTSLGAEQDAAFNLPRAVPPGKDSLLGPEQAGGSYDAALAAYQAWYPDAGGNLRVAAGGNISGDVWGEIALPGGGADSRDQAFYASNAIGNWLWRQGSGSTPGMDPIATSWWVNFGTYVNARPTDVGVTPRMVGFTGFGTLGGGNLSLEAGGDVGVLDAMGGALRGLSSPPHSTAIVAAVGSTGRVSDGELHLTGGGDLSIRSGGAFNPNLAATAQTRNNNNNRQNLELNGTLVNLRGQVLLQASRVGGIATNAASYAGIGGDSARPVDPFAALRGEAMGGPVLVLGDASALFQARGDAVLGAVVDAGRVPVVNYSPVALADGSTAAGTGWFSLWTDATSLDVVSAGGDLTPALVGTRHLMSRDVSSENYVLPAGMYERGEQLRQWMLPSKVRLLAAGGSIKLGNASSSGYDVLLTRPSAQGGLEVLAADSILAEEGSAGISSSGADARLPTPFDPAFIATVGNVTVHDNLSPEAPSAVAQANLPLFSFGAATLLFNDLRAAGATANRFYAVDGDIIGLQSGNRWQLEPTFSGIIGRPRTAFTLNDIAAPVHAYAGRDILLSDLSGLNNTPSDVSVVEAGRDIVHTNINIAGPGNLEVSAGRQVRQENVASIISTGGLAQGDTRPGASIAVTAGNQHIDYAALRARYLDPANLADPALTLAEQPGKAVTLYGEELEQWLQQRFGFRGDGAQALAYFDALPGEQQRIFLRQVYHAELRDSGREYNDPDGPRFGSYLRGREAIATLLPDTDAAGNTLEREGDIVMFGASGIRTQAGGNIELMAPGGQIVVGVQGEVPPSSAGLVTQGAGDIRLFSEGSLLLGLSRVMTTFGGGIQAWSEEGDINAGRGAMTSVLYTPALRVYDQWGNANLSPQAPASGAGIATLAPIPEVPAGDVDLIAPLGTIDAGEAGIRVSGNVNLAALQVLNAANVQVQGESTGLPVLATVNVNALASASAAANSASQGAQDVMRRTQDDARRNRPSEISVQVLGFGISSSAEPAARGSDAVGAYDPASAFQFPQSGIAPRSERR</sequence>
<dbReference type="Pfam" id="PF05860">
    <property type="entry name" value="TPS"/>
    <property type="match status" value="1"/>
</dbReference>
<evidence type="ECO:0000256" key="3">
    <source>
        <dbReference type="ARBA" id="ARBA00022729"/>
    </source>
</evidence>
<dbReference type="GO" id="GO:0005576">
    <property type="term" value="C:extracellular region"/>
    <property type="evidence" value="ECO:0007669"/>
    <property type="project" value="UniProtKB-SubCell"/>
</dbReference>
<evidence type="ECO:0000313" key="6">
    <source>
        <dbReference type="Proteomes" id="UP000547058"/>
    </source>
</evidence>
<keyword evidence="2" id="KW-0964">Secreted</keyword>
<name>A0A7W3FJZ2_9GAMM</name>
<organism evidence="5 6">
    <name type="scientific">Stenotrophomonas tumulicola</name>
    <dbReference type="NCBI Taxonomy" id="1685415"/>
    <lineage>
        <taxon>Bacteria</taxon>
        <taxon>Pseudomonadati</taxon>
        <taxon>Pseudomonadota</taxon>
        <taxon>Gammaproteobacteria</taxon>
        <taxon>Lysobacterales</taxon>
        <taxon>Lysobacteraceae</taxon>
        <taxon>Stenotrophomonas</taxon>
    </lineage>
</organism>
<dbReference type="Proteomes" id="UP000547058">
    <property type="component" value="Unassembled WGS sequence"/>
</dbReference>
<dbReference type="PANTHER" id="PTHR12338:SF8">
    <property type="entry name" value="HEME_HEMOPEXIN-BINDING PROTEIN"/>
    <property type="match status" value="1"/>
</dbReference>
<dbReference type="RefSeq" id="WP_182338040.1">
    <property type="nucleotide sequence ID" value="NZ_JACGXS010000001.1"/>
</dbReference>
<gene>
    <name evidence="5" type="ORF">H4O11_03620</name>
</gene>
<dbReference type="NCBIfam" id="TIGR01901">
    <property type="entry name" value="adhes_NPXG"/>
    <property type="match status" value="1"/>
</dbReference>
<reference evidence="5 6" key="1">
    <citation type="submission" date="2020-08" db="EMBL/GenBank/DDBJ databases">
        <title>Stenotrophomonas tumulicola JCM 30961.</title>
        <authorList>
            <person name="Deng Y."/>
        </authorList>
    </citation>
    <scope>NUCLEOTIDE SEQUENCE [LARGE SCALE GENOMIC DNA]</scope>
    <source>
        <strain evidence="5 6">JCM 30961</strain>
    </source>
</reference>
<evidence type="ECO:0000259" key="4">
    <source>
        <dbReference type="SMART" id="SM00912"/>
    </source>
</evidence>
<dbReference type="PANTHER" id="PTHR12338">
    <property type="entry name" value="AUTOTRANSPORTER"/>
    <property type="match status" value="1"/>
</dbReference>
<keyword evidence="3" id="KW-0732">Signal</keyword>
<feature type="domain" description="Filamentous haemagglutinin FhaB/tRNA nuclease CdiA-like TPS" evidence="4">
    <location>
        <begin position="144"/>
        <end position="251"/>
    </location>
</feature>
<dbReference type="Pfam" id="PF12545">
    <property type="entry name" value="DUF3739"/>
    <property type="match status" value="1"/>
</dbReference>